<evidence type="ECO:0000256" key="1">
    <source>
        <dbReference type="ARBA" id="ARBA00022987"/>
    </source>
</evidence>
<evidence type="ECO:0000256" key="4">
    <source>
        <dbReference type="SAM" id="MobiDB-lite"/>
    </source>
</evidence>
<feature type="region of interest" description="Disordered" evidence="4">
    <location>
        <begin position="214"/>
        <end position="237"/>
    </location>
</feature>
<dbReference type="PANTHER" id="PTHR36852:SF1">
    <property type="entry name" value="PROTEIN GVPL 2"/>
    <property type="match status" value="1"/>
</dbReference>
<dbReference type="PANTHER" id="PTHR36852">
    <property type="entry name" value="PROTEIN GVPL 2"/>
    <property type="match status" value="1"/>
</dbReference>
<evidence type="ECO:0000313" key="5">
    <source>
        <dbReference type="EMBL" id="WOX20396.1"/>
    </source>
</evidence>
<name>A0ABZ0LLN2_9ACTN</name>
<gene>
    <name evidence="5" type="ORF">R2D22_02950</name>
</gene>
<evidence type="ECO:0000256" key="2">
    <source>
        <dbReference type="ARBA" id="ARBA00035108"/>
    </source>
</evidence>
<dbReference type="RefSeq" id="WP_318100973.1">
    <property type="nucleotide sequence ID" value="NZ_CP137573.1"/>
</dbReference>
<evidence type="ECO:0000256" key="3">
    <source>
        <dbReference type="ARBA" id="ARBA00035643"/>
    </source>
</evidence>
<keyword evidence="6" id="KW-1185">Reference proteome</keyword>
<comment type="similarity">
    <text evidence="3">Belongs to the gas vesicle GvpF/GvpL family.</text>
</comment>
<comment type="subcellular location">
    <subcellularLocation>
        <location evidence="2">Gas vesicle</location>
    </subcellularLocation>
</comment>
<proteinExistence type="inferred from homology"/>
<dbReference type="EMBL" id="CP137573">
    <property type="protein sequence ID" value="WOX20396.1"/>
    <property type="molecule type" value="Genomic_DNA"/>
</dbReference>
<accession>A0ABZ0LLN2</accession>
<reference evidence="5 6" key="1">
    <citation type="submission" date="2023-10" db="EMBL/GenBank/DDBJ databases">
        <title>The genome sequence of Streptomyces sp. HUAS YS2.</title>
        <authorList>
            <person name="Mo P."/>
        </authorList>
    </citation>
    <scope>NUCLEOTIDE SEQUENCE [LARGE SCALE GENOMIC DNA]</scope>
    <source>
        <strain evidence="5 6">HUAS YS2</strain>
    </source>
</reference>
<protein>
    <submittedName>
        <fullName evidence="5">GvpL/GvpF family gas vesicle protein</fullName>
    </submittedName>
</protein>
<evidence type="ECO:0000313" key="6">
    <source>
        <dbReference type="Proteomes" id="UP001301731"/>
    </source>
</evidence>
<keyword evidence="1" id="KW-0304">Gas vesicle</keyword>
<organism evidence="5 6">
    <name type="scientific">Streptomyces solicathayae</name>
    <dbReference type="NCBI Taxonomy" id="3081768"/>
    <lineage>
        <taxon>Bacteria</taxon>
        <taxon>Bacillati</taxon>
        <taxon>Actinomycetota</taxon>
        <taxon>Actinomycetes</taxon>
        <taxon>Kitasatosporales</taxon>
        <taxon>Streptomycetaceae</taxon>
        <taxon>Streptomyces</taxon>
    </lineage>
</organism>
<dbReference type="Pfam" id="PF06386">
    <property type="entry name" value="GvpL_GvpF"/>
    <property type="match status" value="1"/>
</dbReference>
<sequence length="237" mass="26206">MVLYVYAITKSSHPLRLDGLTSVGGEESALRTVCQESLCAVVSEAPEQIEVKRPDVEAHHEVQERLWSDGVTLPLGFGFVAEDDDAVRAVLDQGAEQFAERLEELTDRVEFNVKGVLEEEAAMRQLLEESEDVRELNEATRDGGGTYDERLQLGELLSKGMLAQQEALAESVLAALRPYARSERLSEPSQQYFLSASFLVDQEGAEEFTKAAEQAAEEQSEGVEIRVRGPLPPYSFA</sequence>
<dbReference type="Proteomes" id="UP001301731">
    <property type="component" value="Chromosome"/>
</dbReference>
<dbReference type="InterPro" id="IPR009430">
    <property type="entry name" value="GvpL/GvpF"/>
</dbReference>